<sequence>MVMLGSVAHARAPTDIYHFDEFRPTMPGRHATQRYTLSKLADLHYTRALAEREAGKVKIVPGYPGMVDTNLHHASTRLFLRPFFYAAIALFATPVEKEALSRIFNAGELEGHVETLA</sequence>
<dbReference type="SUPFAM" id="SSF51735">
    <property type="entry name" value="NAD(P)-binding Rossmann-fold domains"/>
    <property type="match status" value="1"/>
</dbReference>
<accession>A0AAN7HJA2</accession>
<dbReference type="Gene3D" id="3.40.50.720">
    <property type="entry name" value="NAD(P)-binding Rossmann-like Domain"/>
    <property type="match status" value="1"/>
</dbReference>
<keyword evidence="2" id="KW-1185">Reference proteome</keyword>
<comment type="caution">
    <text evidence="1">The sequence shown here is derived from an EMBL/GenBank/DDBJ whole genome shotgun (WGS) entry which is preliminary data.</text>
</comment>
<evidence type="ECO:0000313" key="1">
    <source>
        <dbReference type="EMBL" id="KAK4244130.1"/>
    </source>
</evidence>
<dbReference type="AlphaFoldDB" id="A0AAN7HJA2"/>
<dbReference type="InterPro" id="IPR036291">
    <property type="entry name" value="NAD(P)-bd_dom_sf"/>
</dbReference>
<dbReference type="Proteomes" id="UP001303647">
    <property type="component" value="Unassembled WGS sequence"/>
</dbReference>
<reference evidence="1" key="2">
    <citation type="submission" date="2023-05" db="EMBL/GenBank/DDBJ databases">
        <authorList>
            <consortium name="Lawrence Berkeley National Laboratory"/>
            <person name="Steindorff A."/>
            <person name="Hensen N."/>
            <person name="Bonometti L."/>
            <person name="Westerberg I."/>
            <person name="Brannstrom I.O."/>
            <person name="Guillou S."/>
            <person name="Cros-Aarteil S."/>
            <person name="Calhoun S."/>
            <person name="Haridas S."/>
            <person name="Kuo A."/>
            <person name="Mondo S."/>
            <person name="Pangilinan J."/>
            <person name="Riley R."/>
            <person name="Labutti K."/>
            <person name="Andreopoulos B."/>
            <person name="Lipzen A."/>
            <person name="Chen C."/>
            <person name="Yanf M."/>
            <person name="Daum C."/>
            <person name="Ng V."/>
            <person name="Clum A."/>
            <person name="Ohm R."/>
            <person name="Martin F."/>
            <person name="Silar P."/>
            <person name="Natvig D."/>
            <person name="Lalanne C."/>
            <person name="Gautier V."/>
            <person name="Ament-Velasquez S.L."/>
            <person name="Kruys A."/>
            <person name="Hutchinson M.I."/>
            <person name="Powell A.J."/>
            <person name="Barry K."/>
            <person name="Miller A.N."/>
            <person name="Grigoriev I.V."/>
            <person name="Debuchy R."/>
            <person name="Gladieux P."/>
            <person name="Thoren M.H."/>
            <person name="Johannesson H."/>
        </authorList>
    </citation>
    <scope>NUCLEOTIDE SEQUENCE</scope>
    <source>
        <strain evidence="1">CBS 359.72</strain>
    </source>
</reference>
<reference evidence="1" key="1">
    <citation type="journal article" date="2023" name="Mol. Phylogenet. Evol.">
        <title>Genome-scale phylogeny and comparative genomics of the fungal order Sordariales.</title>
        <authorList>
            <person name="Hensen N."/>
            <person name="Bonometti L."/>
            <person name="Westerberg I."/>
            <person name="Brannstrom I.O."/>
            <person name="Guillou S."/>
            <person name="Cros-Aarteil S."/>
            <person name="Calhoun S."/>
            <person name="Haridas S."/>
            <person name="Kuo A."/>
            <person name="Mondo S."/>
            <person name="Pangilinan J."/>
            <person name="Riley R."/>
            <person name="LaButti K."/>
            <person name="Andreopoulos B."/>
            <person name="Lipzen A."/>
            <person name="Chen C."/>
            <person name="Yan M."/>
            <person name="Daum C."/>
            <person name="Ng V."/>
            <person name="Clum A."/>
            <person name="Steindorff A."/>
            <person name="Ohm R.A."/>
            <person name="Martin F."/>
            <person name="Silar P."/>
            <person name="Natvig D.O."/>
            <person name="Lalanne C."/>
            <person name="Gautier V."/>
            <person name="Ament-Velasquez S.L."/>
            <person name="Kruys A."/>
            <person name="Hutchinson M.I."/>
            <person name="Powell A.J."/>
            <person name="Barry K."/>
            <person name="Miller A.N."/>
            <person name="Grigoriev I.V."/>
            <person name="Debuchy R."/>
            <person name="Gladieux P."/>
            <person name="Hiltunen Thoren M."/>
            <person name="Johannesson H."/>
        </authorList>
    </citation>
    <scope>NUCLEOTIDE SEQUENCE</scope>
    <source>
        <strain evidence="1">CBS 359.72</strain>
    </source>
</reference>
<gene>
    <name evidence="1" type="ORF">C7999DRAFT_35518</name>
</gene>
<evidence type="ECO:0000313" key="2">
    <source>
        <dbReference type="Proteomes" id="UP001303647"/>
    </source>
</evidence>
<proteinExistence type="predicted"/>
<organism evidence="1 2">
    <name type="scientific">Corynascus novoguineensis</name>
    <dbReference type="NCBI Taxonomy" id="1126955"/>
    <lineage>
        <taxon>Eukaryota</taxon>
        <taxon>Fungi</taxon>
        <taxon>Dikarya</taxon>
        <taxon>Ascomycota</taxon>
        <taxon>Pezizomycotina</taxon>
        <taxon>Sordariomycetes</taxon>
        <taxon>Sordariomycetidae</taxon>
        <taxon>Sordariales</taxon>
        <taxon>Chaetomiaceae</taxon>
        <taxon>Corynascus</taxon>
    </lineage>
</organism>
<name>A0AAN7HJA2_9PEZI</name>
<dbReference type="EMBL" id="MU857756">
    <property type="protein sequence ID" value="KAK4244130.1"/>
    <property type="molecule type" value="Genomic_DNA"/>
</dbReference>
<protein>
    <submittedName>
        <fullName evidence="1">Uncharacterized protein</fullName>
    </submittedName>
</protein>